<evidence type="ECO:0000256" key="1">
    <source>
        <dbReference type="SAM" id="MobiDB-lite"/>
    </source>
</evidence>
<dbReference type="PATRIC" id="fig|796944.3.peg.2016"/>
<dbReference type="RefSeq" id="WP_009537058.1">
    <property type="nucleotide sequence ID" value="NZ_JH414505.1"/>
</dbReference>
<keyword evidence="2" id="KW-0472">Membrane</keyword>
<keyword evidence="2" id="KW-1133">Transmembrane helix</keyword>
<feature type="transmembrane region" description="Helical" evidence="2">
    <location>
        <begin position="13"/>
        <end position="35"/>
    </location>
</feature>
<accession>G9WWI8</accession>
<evidence type="ECO:0000313" key="4">
    <source>
        <dbReference type="Proteomes" id="UP000003527"/>
    </source>
</evidence>
<reference evidence="3 4" key="1">
    <citation type="submission" date="2011-08" db="EMBL/GenBank/DDBJ databases">
        <title>The Genome Sequence of Oribacterium sp. ACB7.</title>
        <authorList>
            <consortium name="The Broad Institute Genome Sequencing Platform"/>
            <person name="Earl A."/>
            <person name="Ward D."/>
            <person name="Feldgarden M."/>
            <person name="Gevers D."/>
            <person name="Sizova M."/>
            <person name="Hazen A."/>
            <person name="Epstein S."/>
            <person name="Young S.K."/>
            <person name="Zeng Q."/>
            <person name="Gargeya S."/>
            <person name="Fitzgerald M."/>
            <person name="Haas B."/>
            <person name="Abouelleil A."/>
            <person name="Alvarado L."/>
            <person name="Arachchi H.M."/>
            <person name="Berlin A."/>
            <person name="Brown A."/>
            <person name="Chapman S.B."/>
            <person name="Chen Z."/>
            <person name="Dunbar C."/>
            <person name="Freedman E."/>
            <person name="Gearin G."/>
            <person name="Gellesch M."/>
            <person name="Goldberg J."/>
            <person name="Griggs A."/>
            <person name="Gujja S."/>
            <person name="Heiman D."/>
            <person name="Howarth C."/>
            <person name="Larson L."/>
            <person name="Lui A."/>
            <person name="MacDonald P.J.P."/>
            <person name="Montmayeur A."/>
            <person name="Murphy C."/>
            <person name="Neiman D."/>
            <person name="Pearson M."/>
            <person name="Priest M."/>
            <person name="Roberts A."/>
            <person name="Saif S."/>
            <person name="Shea T."/>
            <person name="Shenoy N."/>
            <person name="Sisk P."/>
            <person name="Stolte C."/>
            <person name="Sykes S."/>
            <person name="Wortman J."/>
            <person name="Nusbaum C."/>
            <person name="Birren B."/>
        </authorList>
    </citation>
    <scope>NUCLEOTIDE SEQUENCE [LARGE SCALE GENOMIC DNA]</scope>
    <source>
        <strain evidence="3 4">ACB7</strain>
    </source>
</reference>
<evidence type="ECO:0008006" key="5">
    <source>
        <dbReference type="Google" id="ProtNLM"/>
    </source>
</evidence>
<protein>
    <recommendedName>
        <fullName evidence="5">AlgX/AlgJ SGNH hydrolase-like domain-containing protein</fullName>
    </recommendedName>
</protein>
<organism evidence="3 4">
    <name type="scientific">Oribacterium asaccharolyticum ACB7</name>
    <dbReference type="NCBI Taxonomy" id="796944"/>
    <lineage>
        <taxon>Bacteria</taxon>
        <taxon>Bacillati</taxon>
        <taxon>Bacillota</taxon>
        <taxon>Clostridia</taxon>
        <taxon>Lachnospirales</taxon>
        <taxon>Lachnospiraceae</taxon>
        <taxon>Oribacterium</taxon>
    </lineage>
</organism>
<keyword evidence="4" id="KW-1185">Reference proteome</keyword>
<dbReference type="AlphaFoldDB" id="G9WWI8"/>
<feature type="region of interest" description="Disordered" evidence="1">
    <location>
        <begin position="117"/>
        <end position="178"/>
    </location>
</feature>
<dbReference type="Proteomes" id="UP000003527">
    <property type="component" value="Unassembled WGS sequence"/>
</dbReference>
<feature type="compositionally biased region" description="Basic and acidic residues" evidence="1">
    <location>
        <begin position="151"/>
        <end position="169"/>
    </location>
</feature>
<dbReference type="EMBL" id="AFZD01000020">
    <property type="protein sequence ID" value="EHL09857.1"/>
    <property type="molecule type" value="Genomic_DNA"/>
</dbReference>
<sequence length="484" mass="54831">MKWNKKKGSLYEAASAAVLFLFLFVLCIIGMLLPLRKRYSNEEKRELKTFPKFSLGAVLKGSYFQDISEWYQDSYPGKEGWLSLEAKVEGLYGFQGEALYGEGKNVKESIPTEGELAETFSLEKDEEKSSKEKVPVEETLSAADSENQNAETKKTVKTGEESEESEKNQNFETDAEGNLEIKKADANVELQGETAGSIYLSGKEAFELYYFSEKGVRSYASLLNTVNSLYPNLEITAMMVPNSFGVLLDPKTQEKLASSGMDQAISYTYSLMDKRIHTIDAFSSLYRHRSEYIYFRTDHHWTQLGAYYAYAEYCKVRGIKALALESFSKAEYDGFYGTFYFYMNRPEALKANPDSVIAYTGAVNDMHFQSADGKEGDAKLINDASNMLPGNKYNCFMLGDHPYVEVHNEKGNGNLLVIKDSYANAFVPFLAQDYRNVYVVDYRHYEKKLPELIRDKEIGEIVFVNNVMGIGESQSKKMLSLFQG</sequence>
<comment type="caution">
    <text evidence="3">The sequence shown here is derived from an EMBL/GenBank/DDBJ whole genome shotgun (WGS) entry which is preliminary data.</text>
</comment>
<keyword evidence="2" id="KW-0812">Transmembrane</keyword>
<evidence type="ECO:0000313" key="3">
    <source>
        <dbReference type="EMBL" id="EHL09857.1"/>
    </source>
</evidence>
<evidence type="ECO:0000256" key="2">
    <source>
        <dbReference type="SAM" id="Phobius"/>
    </source>
</evidence>
<name>G9WWI8_9FIRM</name>
<gene>
    <name evidence="3" type="ORF">HMPREF9624_01272</name>
</gene>
<dbReference type="Pfam" id="PF14286">
    <property type="entry name" value="DHHW"/>
    <property type="match status" value="1"/>
</dbReference>
<dbReference type="InterPro" id="IPR025945">
    <property type="entry name" value="DHHW"/>
</dbReference>
<proteinExistence type="predicted"/>
<feature type="compositionally biased region" description="Basic and acidic residues" evidence="1">
    <location>
        <begin position="121"/>
        <end position="136"/>
    </location>
</feature>
<dbReference type="HOGENOM" id="CLU_031022_1_0_9"/>